<evidence type="ECO:0000313" key="3">
    <source>
        <dbReference type="Proteomes" id="UP000186336"/>
    </source>
</evidence>
<dbReference type="Pfam" id="PF00497">
    <property type="entry name" value="SBP_bac_3"/>
    <property type="match status" value="1"/>
</dbReference>
<dbReference type="STRING" id="299262.BWR18_09885"/>
<dbReference type="AlphaFoldDB" id="A0A1P8MVA4"/>
<evidence type="ECO:0000259" key="1">
    <source>
        <dbReference type="SMART" id="SM00062"/>
    </source>
</evidence>
<dbReference type="RefSeq" id="WP_076627869.1">
    <property type="nucleotide sequence ID" value="NZ_CP019312.1"/>
</dbReference>
<evidence type="ECO:0000313" key="2">
    <source>
        <dbReference type="EMBL" id="APX11951.1"/>
    </source>
</evidence>
<reference evidence="2 3" key="1">
    <citation type="submission" date="2017-01" db="EMBL/GenBank/DDBJ databases">
        <title>Complete genome of Tateyamaria omphalii DOK1-4 isolated from seawater in Dokdo.</title>
        <authorList>
            <person name="Kim J.H."/>
            <person name="Chi W.-J."/>
        </authorList>
    </citation>
    <scope>NUCLEOTIDE SEQUENCE [LARGE SCALE GENOMIC DNA]</scope>
    <source>
        <strain evidence="2 3">DOK1-4</strain>
    </source>
</reference>
<dbReference type="SUPFAM" id="SSF53850">
    <property type="entry name" value="Periplasmic binding protein-like II"/>
    <property type="match status" value="1"/>
</dbReference>
<feature type="domain" description="Solute-binding protein family 3/N-terminal" evidence="1">
    <location>
        <begin position="18"/>
        <end position="232"/>
    </location>
</feature>
<dbReference type="SMART" id="SM00062">
    <property type="entry name" value="PBPb"/>
    <property type="match status" value="1"/>
</dbReference>
<dbReference type="Proteomes" id="UP000186336">
    <property type="component" value="Chromosome"/>
</dbReference>
<keyword evidence="3" id="KW-1185">Reference proteome</keyword>
<dbReference type="PANTHER" id="PTHR38834:SF3">
    <property type="entry name" value="SOLUTE-BINDING PROTEIN FAMILY 3_N-TERMINAL DOMAIN-CONTAINING PROTEIN"/>
    <property type="match status" value="1"/>
</dbReference>
<dbReference type="InterPro" id="IPR001638">
    <property type="entry name" value="Solute-binding_3/MltF_N"/>
</dbReference>
<dbReference type="PANTHER" id="PTHR38834">
    <property type="entry name" value="PERIPLASMIC SUBSTRATE BINDING PROTEIN FAMILY 3"/>
    <property type="match status" value="1"/>
</dbReference>
<name>A0A1P8MVA4_9RHOB</name>
<gene>
    <name evidence="2" type="ORF">BWR18_09885</name>
</gene>
<dbReference type="KEGG" id="tom:BWR18_09885"/>
<dbReference type="Gene3D" id="3.40.190.10">
    <property type="entry name" value="Periplasmic binding protein-like II"/>
    <property type="match status" value="2"/>
</dbReference>
<sequence length="235" mass="25975">MVLAPAQLLAQQPTVDQVVASHYPPLMIEGDEARPGYSVDVLREAARRAGRQIDLQFLPFQRAVHEVLTGKATLMPALFKGKTHDDQILWVTEFHRTSLNFASISGRIDTLDDARALPSIVVERGTTSENILAQLGFGNVHSTRSPEASANMLATGRADAWLLTDDMMRMTWGMLDMETPLSIGDTIRDIPVFIVASPTLPDDTRRAYLTAIDAMRADGTLERLLRRYVPAPQPP</sequence>
<accession>A0A1P8MVA4</accession>
<organism evidence="2 3">
    <name type="scientific">Tateyamaria omphalii</name>
    <dbReference type="NCBI Taxonomy" id="299262"/>
    <lineage>
        <taxon>Bacteria</taxon>
        <taxon>Pseudomonadati</taxon>
        <taxon>Pseudomonadota</taxon>
        <taxon>Alphaproteobacteria</taxon>
        <taxon>Rhodobacterales</taxon>
        <taxon>Roseobacteraceae</taxon>
        <taxon>Tateyamaria</taxon>
    </lineage>
</organism>
<proteinExistence type="predicted"/>
<dbReference type="EMBL" id="CP019312">
    <property type="protein sequence ID" value="APX11951.1"/>
    <property type="molecule type" value="Genomic_DNA"/>
</dbReference>
<protein>
    <recommendedName>
        <fullName evidence="1">Solute-binding protein family 3/N-terminal domain-containing protein</fullName>
    </recommendedName>
</protein>